<reference evidence="5 6" key="1">
    <citation type="submission" date="2015-01" db="EMBL/GenBank/DDBJ databases">
        <title>Genome sequence of the anaerobic bacterium Geobacter soli GSS01, a dissimilatory Fe(III) reducer from soil.</title>
        <authorList>
            <person name="Yang G."/>
            <person name="Zhou S."/>
        </authorList>
    </citation>
    <scope>NUCLEOTIDE SEQUENCE [LARGE SCALE GENOMIC DNA]</scope>
    <source>
        <strain evidence="5 6">GSS01</strain>
    </source>
</reference>
<dbReference type="InterPro" id="IPR001789">
    <property type="entry name" value="Sig_transdc_resp-reg_receiver"/>
</dbReference>
<evidence type="ECO:0000256" key="3">
    <source>
        <dbReference type="PROSITE-ProRule" id="PRU00169"/>
    </source>
</evidence>
<dbReference type="RefSeq" id="WP_039645296.1">
    <property type="nucleotide sequence ID" value="NZ_JXBL01000001.1"/>
</dbReference>
<keyword evidence="2" id="KW-0902">Two-component regulatory system</keyword>
<protein>
    <submittedName>
        <fullName evidence="5">Response regulator</fullName>
    </submittedName>
</protein>
<sequence>MTHNELPTGRRNLTAHTRARVLVVDDDCDILFFVKLVLENEGIGVLCAEDGPQALELLANNACTVMITDQNMPLMDGFELAHRARRLRPGIVIFMGTGHIYPGIQARAQSAGIRQVFGKPFNFPYLFAALNDVLSGETQNQPADREE</sequence>
<accession>A0A0C1TP27</accession>
<feature type="domain" description="Response regulatory" evidence="4">
    <location>
        <begin position="20"/>
        <end position="134"/>
    </location>
</feature>
<keyword evidence="1 3" id="KW-0597">Phosphoprotein</keyword>
<gene>
    <name evidence="5" type="ORF">SE37_08090</name>
</gene>
<comment type="caution">
    <text evidence="5">The sequence shown here is derived from an EMBL/GenBank/DDBJ whole genome shotgun (WGS) entry which is preliminary data.</text>
</comment>
<evidence type="ECO:0000256" key="2">
    <source>
        <dbReference type="ARBA" id="ARBA00023012"/>
    </source>
</evidence>
<dbReference type="InterPro" id="IPR011006">
    <property type="entry name" value="CheY-like_superfamily"/>
</dbReference>
<evidence type="ECO:0000259" key="4">
    <source>
        <dbReference type="PROSITE" id="PS50110"/>
    </source>
</evidence>
<keyword evidence="6" id="KW-1185">Reference proteome</keyword>
<dbReference type="SUPFAM" id="SSF52172">
    <property type="entry name" value="CheY-like"/>
    <property type="match status" value="1"/>
</dbReference>
<dbReference type="Pfam" id="PF00072">
    <property type="entry name" value="Response_reg"/>
    <property type="match status" value="1"/>
</dbReference>
<dbReference type="Gene3D" id="3.40.50.2300">
    <property type="match status" value="1"/>
</dbReference>
<dbReference type="CDD" id="cd17546">
    <property type="entry name" value="REC_hyHK_CKI1_RcsC-like"/>
    <property type="match status" value="1"/>
</dbReference>
<dbReference type="GO" id="GO:0000160">
    <property type="term" value="P:phosphorelay signal transduction system"/>
    <property type="evidence" value="ECO:0007669"/>
    <property type="project" value="UniProtKB-KW"/>
</dbReference>
<name>A0A0C1TP27_9BACT</name>
<evidence type="ECO:0000313" key="5">
    <source>
        <dbReference type="EMBL" id="KIE42589.1"/>
    </source>
</evidence>
<dbReference type="PROSITE" id="PS50110">
    <property type="entry name" value="RESPONSE_REGULATORY"/>
    <property type="match status" value="1"/>
</dbReference>
<dbReference type="SMART" id="SM00448">
    <property type="entry name" value="REC"/>
    <property type="match status" value="1"/>
</dbReference>
<proteinExistence type="predicted"/>
<evidence type="ECO:0000256" key="1">
    <source>
        <dbReference type="ARBA" id="ARBA00022553"/>
    </source>
</evidence>
<organism evidence="5 6">
    <name type="scientific">Geobacter soli</name>
    <dbReference type="NCBI Taxonomy" id="1510391"/>
    <lineage>
        <taxon>Bacteria</taxon>
        <taxon>Pseudomonadati</taxon>
        <taxon>Thermodesulfobacteriota</taxon>
        <taxon>Desulfuromonadia</taxon>
        <taxon>Geobacterales</taxon>
        <taxon>Geobacteraceae</taxon>
        <taxon>Geobacter</taxon>
    </lineage>
</organism>
<dbReference type="InterPro" id="IPR050595">
    <property type="entry name" value="Bact_response_regulator"/>
</dbReference>
<dbReference type="PANTHER" id="PTHR44591">
    <property type="entry name" value="STRESS RESPONSE REGULATOR PROTEIN 1"/>
    <property type="match status" value="1"/>
</dbReference>
<dbReference type="EMBL" id="JXBL01000001">
    <property type="protein sequence ID" value="KIE42589.1"/>
    <property type="molecule type" value="Genomic_DNA"/>
</dbReference>
<dbReference type="AlphaFoldDB" id="A0A0C1TP27"/>
<evidence type="ECO:0000313" key="6">
    <source>
        <dbReference type="Proteomes" id="UP000031433"/>
    </source>
</evidence>
<dbReference type="Proteomes" id="UP000031433">
    <property type="component" value="Unassembled WGS sequence"/>
</dbReference>
<dbReference type="PANTHER" id="PTHR44591:SF14">
    <property type="entry name" value="PROTEIN PILG"/>
    <property type="match status" value="1"/>
</dbReference>
<feature type="modified residue" description="4-aspartylphosphate" evidence="3">
    <location>
        <position position="69"/>
    </location>
</feature>